<comment type="caution">
    <text evidence="9">The sequence shown here is derived from an EMBL/GenBank/DDBJ whole genome shotgun (WGS) entry which is preliminary data.</text>
</comment>
<dbReference type="InterPro" id="IPR005920">
    <property type="entry name" value="HutI"/>
</dbReference>
<evidence type="ECO:0000256" key="3">
    <source>
        <dbReference type="ARBA" id="ARBA00022801"/>
    </source>
</evidence>
<feature type="binding site" evidence="7">
    <location>
        <position position="138"/>
    </location>
    <ligand>
        <name>4-imidazolone-5-propanoate</name>
        <dbReference type="ChEBI" id="CHEBI:77893"/>
    </ligand>
</feature>
<proteinExistence type="inferred from homology"/>
<evidence type="ECO:0000256" key="6">
    <source>
        <dbReference type="ARBA" id="ARBA00023004"/>
    </source>
</evidence>
<feature type="binding site" evidence="7">
    <location>
        <position position="311"/>
    </location>
    <ligand>
        <name>Zn(2+)</name>
        <dbReference type="ChEBI" id="CHEBI:29105"/>
    </ligand>
</feature>
<dbReference type="PANTHER" id="PTHR42752:SF1">
    <property type="entry name" value="IMIDAZOLONEPROPIONASE-RELATED"/>
    <property type="match status" value="1"/>
</dbReference>
<accession>A0A0X7K471</accession>
<feature type="binding site" evidence="7">
    <location>
        <position position="171"/>
    </location>
    <ligand>
        <name>4-imidazolone-5-propanoate</name>
        <dbReference type="ChEBI" id="CHEBI:77893"/>
    </ligand>
</feature>
<feature type="binding site" evidence="7">
    <location>
        <position position="66"/>
    </location>
    <ligand>
        <name>Zn(2+)</name>
        <dbReference type="ChEBI" id="CHEBI:29105"/>
    </ligand>
</feature>
<keyword evidence="3 7" id="KW-0378">Hydrolase</keyword>
<feature type="binding site" evidence="7">
    <location>
        <position position="239"/>
    </location>
    <ligand>
        <name>4-imidazolone-5-propanoate</name>
        <dbReference type="ChEBI" id="CHEBI:77893"/>
    </ligand>
</feature>
<evidence type="ECO:0000256" key="4">
    <source>
        <dbReference type="ARBA" id="ARBA00022808"/>
    </source>
</evidence>
<dbReference type="GO" id="GO:0005506">
    <property type="term" value="F:iron ion binding"/>
    <property type="evidence" value="ECO:0007669"/>
    <property type="project" value="UniProtKB-UniRule"/>
</dbReference>
<dbReference type="HAMAP" id="MF_00372">
    <property type="entry name" value="HutI"/>
    <property type="match status" value="1"/>
</dbReference>
<dbReference type="GO" id="GO:0008270">
    <property type="term" value="F:zinc ion binding"/>
    <property type="evidence" value="ECO:0007669"/>
    <property type="project" value="UniProtKB-UniRule"/>
</dbReference>
<protein>
    <recommendedName>
        <fullName evidence="1 7">Imidazolonepropionase</fullName>
        <ecNumber evidence="1 7">3.5.2.7</ecNumber>
    </recommendedName>
    <alternativeName>
        <fullName evidence="7">Imidazolone-5-propionate hydrolase</fullName>
    </alternativeName>
</protein>
<dbReference type="CDD" id="cd01296">
    <property type="entry name" value="Imidazolone-5PH"/>
    <property type="match status" value="1"/>
</dbReference>
<evidence type="ECO:0000256" key="2">
    <source>
        <dbReference type="ARBA" id="ARBA00022723"/>
    </source>
</evidence>
<sequence>MKTLWQHCHVATMAHGKYSIIEDAAMVTAGSLIEWIGPRSQAPTADYAQVHDLQGAWVTPGLIDCHTHTVFGGNRSGEFEQRLEGVSYAEIAAKGGGIASTVRATRAATEDELFESSRKRLRSLLRDGVTTVEIKSGYGLDLVNERKMLRVARRLGEALPVSVRATCLAAHALPPEYKDRADAYIEHICTEMLPALAAEGLVDAVDAFCEYLAFSPEQVERVFQVAQQLGLPVKLHAEQLSSLHGSSLAARYQALSADHLEFMTEADAIAMAASGTVAVLLPGAFYFLRETQLPPMDALRKHGVKIAIASDLNPGTSPALSVRLMLNMACTLFRMTPEEALAGATQHAATALGMGNTHGSLEVGKVADFVAWQIDRPADLAYWLGGELDKRVVRHGVDVTV</sequence>
<dbReference type="Pfam" id="PF01979">
    <property type="entry name" value="Amidohydro_1"/>
    <property type="match status" value="1"/>
</dbReference>
<dbReference type="InterPro" id="IPR011059">
    <property type="entry name" value="Metal-dep_hydrolase_composite"/>
</dbReference>
<dbReference type="GO" id="GO:0019556">
    <property type="term" value="P:L-histidine catabolic process to glutamate and formamide"/>
    <property type="evidence" value="ECO:0007669"/>
    <property type="project" value="UniProtKB-UniRule"/>
</dbReference>
<feature type="binding site" evidence="7">
    <location>
        <position position="313"/>
    </location>
    <ligand>
        <name>N-formimidoyl-L-glutamate</name>
        <dbReference type="ChEBI" id="CHEBI:58928"/>
    </ligand>
</feature>
<keyword evidence="5 7" id="KW-0862">Zinc</keyword>
<dbReference type="InterPro" id="IPR032466">
    <property type="entry name" value="Metal_Hydrolase"/>
</dbReference>
<dbReference type="OrthoDB" id="9776455at2"/>
<feature type="binding site" evidence="7">
    <location>
        <position position="138"/>
    </location>
    <ligand>
        <name>N-formimidoyl-L-glutamate</name>
        <dbReference type="ChEBI" id="CHEBI:58928"/>
    </ligand>
</feature>
<comment type="catalytic activity">
    <reaction evidence="7">
        <text>4-imidazolone-5-propanoate + H2O = N-formimidoyl-L-glutamate</text>
        <dbReference type="Rhea" id="RHEA:23660"/>
        <dbReference type="ChEBI" id="CHEBI:15377"/>
        <dbReference type="ChEBI" id="CHEBI:58928"/>
        <dbReference type="ChEBI" id="CHEBI:77893"/>
        <dbReference type="EC" id="3.5.2.7"/>
    </reaction>
</comment>
<evidence type="ECO:0000313" key="10">
    <source>
        <dbReference type="Proteomes" id="UP000067111"/>
    </source>
</evidence>
<evidence type="ECO:0000259" key="8">
    <source>
        <dbReference type="Pfam" id="PF01979"/>
    </source>
</evidence>
<dbReference type="AlphaFoldDB" id="A0A0X7K471"/>
<feature type="binding site" evidence="7">
    <location>
        <position position="236"/>
    </location>
    <ligand>
        <name>Zn(2+)</name>
        <dbReference type="ChEBI" id="CHEBI:29105"/>
    </ligand>
</feature>
<evidence type="ECO:0000256" key="5">
    <source>
        <dbReference type="ARBA" id="ARBA00022833"/>
    </source>
</evidence>
<reference evidence="10" key="1">
    <citation type="submission" date="2016-01" db="EMBL/GenBank/DDBJ databases">
        <authorList>
            <person name="Gamez R.M."/>
            <person name="Rodriguez F."/>
            <person name="Bernal J.F."/>
            <person name="Agarwala R."/>
            <person name="Landsman D."/>
            <person name="Marino-Ramirez L."/>
        </authorList>
    </citation>
    <scope>NUCLEOTIDE SEQUENCE [LARGE SCALE GENOMIC DNA]</scope>
    <source>
        <strain evidence="10">Ps006</strain>
    </source>
</reference>
<evidence type="ECO:0000256" key="1">
    <source>
        <dbReference type="ARBA" id="ARBA00012864"/>
    </source>
</evidence>
<dbReference type="SUPFAM" id="SSF51338">
    <property type="entry name" value="Composite domain of metallo-dependent hydrolases"/>
    <property type="match status" value="1"/>
</dbReference>
<keyword evidence="7" id="KW-0963">Cytoplasm</keyword>
<dbReference type="InterPro" id="IPR006680">
    <property type="entry name" value="Amidohydro-rel"/>
</dbReference>
<keyword evidence="2 7" id="KW-0479">Metal-binding</keyword>
<organism evidence="9 10">
    <name type="scientific">Pseudomonas palleroniana</name>
    <dbReference type="NCBI Taxonomy" id="191390"/>
    <lineage>
        <taxon>Bacteria</taxon>
        <taxon>Pseudomonadati</taxon>
        <taxon>Pseudomonadota</taxon>
        <taxon>Gammaproteobacteria</taxon>
        <taxon>Pseudomonadales</taxon>
        <taxon>Pseudomonadaceae</taxon>
        <taxon>Pseudomonas</taxon>
    </lineage>
</organism>
<gene>
    <name evidence="7" type="primary">hutI</name>
    <name evidence="9" type="ORF">AWV77_12580</name>
</gene>
<dbReference type="GO" id="GO:0005737">
    <property type="term" value="C:cytoplasm"/>
    <property type="evidence" value="ECO:0007669"/>
    <property type="project" value="UniProtKB-SubCell"/>
</dbReference>
<comment type="function">
    <text evidence="7">Catalyzes the hydrolytic cleavage of the carbon-nitrogen bond in imidazolone-5-propanoate to yield N-formimidoyl-L-glutamate. It is the third step in the universal histidine degradation pathway.</text>
</comment>
<comment type="cofactor">
    <cofactor evidence="7">
        <name>Zn(2+)</name>
        <dbReference type="ChEBI" id="CHEBI:29105"/>
    </cofactor>
    <cofactor evidence="7">
        <name>Fe(3+)</name>
        <dbReference type="ChEBI" id="CHEBI:29034"/>
    </cofactor>
    <text evidence="7">Binds 1 zinc or iron ion per subunit.</text>
</comment>
<dbReference type="EC" id="3.5.2.7" evidence="1 7"/>
<dbReference type="Gene3D" id="3.20.20.140">
    <property type="entry name" value="Metal-dependent hydrolases"/>
    <property type="match status" value="1"/>
</dbReference>
<comment type="similarity">
    <text evidence="7">Belongs to the metallo-dependent hydrolases superfamily. HutI family.</text>
</comment>
<feature type="binding site" evidence="7">
    <location>
        <position position="316"/>
    </location>
    <ligand>
        <name>4-imidazolone-5-propanoate</name>
        <dbReference type="ChEBI" id="CHEBI:77893"/>
    </ligand>
</feature>
<evidence type="ECO:0000256" key="7">
    <source>
        <dbReference type="HAMAP-Rule" id="MF_00372"/>
    </source>
</evidence>
<evidence type="ECO:0000313" key="9">
    <source>
        <dbReference type="EMBL" id="KWU50485.1"/>
    </source>
</evidence>
<feature type="binding site" evidence="7">
    <location>
        <position position="75"/>
    </location>
    <ligand>
        <name>4-imidazolone-5-propanoate</name>
        <dbReference type="ChEBI" id="CHEBI:77893"/>
    </ligand>
</feature>
<name>A0A0X7K471_9PSED</name>
<dbReference type="GO" id="GO:0019557">
    <property type="term" value="P:L-histidine catabolic process to glutamate and formate"/>
    <property type="evidence" value="ECO:0007669"/>
    <property type="project" value="UniProtKB-UniPathway"/>
</dbReference>
<dbReference type="FunFam" id="3.20.20.140:FF:000007">
    <property type="entry name" value="Imidazolonepropionase"/>
    <property type="match status" value="1"/>
</dbReference>
<feature type="binding site" evidence="7">
    <location>
        <position position="236"/>
    </location>
    <ligand>
        <name>Fe(3+)</name>
        <dbReference type="ChEBI" id="CHEBI:29034"/>
    </ligand>
</feature>
<dbReference type="EMBL" id="LRMR01000013">
    <property type="protein sequence ID" value="KWU50485.1"/>
    <property type="molecule type" value="Genomic_DNA"/>
</dbReference>
<comment type="pathway">
    <text evidence="7">Amino-acid degradation; L-histidine degradation into L-glutamate; N-formimidoyl-L-glutamate from L-histidine: step 3/3.</text>
</comment>
<dbReference type="SUPFAM" id="SSF51556">
    <property type="entry name" value="Metallo-dependent hydrolases"/>
    <property type="match status" value="1"/>
</dbReference>
<feature type="binding site" evidence="7">
    <location>
        <position position="315"/>
    </location>
    <ligand>
        <name>N-formimidoyl-L-glutamate</name>
        <dbReference type="ChEBI" id="CHEBI:58928"/>
    </ligand>
</feature>
<feature type="binding site" evidence="7">
    <location>
        <position position="66"/>
    </location>
    <ligand>
        <name>Fe(3+)</name>
        <dbReference type="ChEBI" id="CHEBI:29034"/>
    </ligand>
</feature>
<feature type="domain" description="Amidohydrolase-related" evidence="8">
    <location>
        <begin position="57"/>
        <end position="375"/>
    </location>
</feature>
<keyword evidence="4 7" id="KW-0369">Histidine metabolism</keyword>
<comment type="subcellular location">
    <subcellularLocation>
        <location evidence="7">Cytoplasm</location>
    </subcellularLocation>
</comment>
<feature type="binding site" evidence="7">
    <location>
        <position position="68"/>
    </location>
    <ligand>
        <name>Fe(3+)</name>
        <dbReference type="ChEBI" id="CHEBI:29034"/>
    </ligand>
</feature>
<dbReference type="PANTHER" id="PTHR42752">
    <property type="entry name" value="IMIDAZOLONEPROPIONASE"/>
    <property type="match status" value="1"/>
</dbReference>
<keyword evidence="6 7" id="KW-0408">Iron</keyword>
<feature type="binding site" evidence="7">
    <location>
        <position position="68"/>
    </location>
    <ligand>
        <name>Zn(2+)</name>
        <dbReference type="ChEBI" id="CHEBI:29105"/>
    </ligand>
</feature>
<dbReference type="RefSeq" id="WP_060754580.1">
    <property type="nucleotide sequence ID" value="NZ_LRMR01000013.1"/>
</dbReference>
<dbReference type="Proteomes" id="UP000067111">
    <property type="component" value="Unassembled WGS sequence"/>
</dbReference>
<dbReference type="UniPathway" id="UPA00379">
    <property type="reaction ID" value="UER00551"/>
</dbReference>
<dbReference type="NCBIfam" id="TIGR01224">
    <property type="entry name" value="hutI"/>
    <property type="match status" value="1"/>
</dbReference>
<dbReference type="Gene3D" id="2.30.40.10">
    <property type="entry name" value="Urease, subunit C, domain 1"/>
    <property type="match status" value="1"/>
</dbReference>
<feature type="binding site" evidence="7">
    <location>
        <position position="311"/>
    </location>
    <ligand>
        <name>Fe(3+)</name>
        <dbReference type="ChEBI" id="CHEBI:29034"/>
    </ligand>
</feature>
<dbReference type="GO" id="GO:0050480">
    <property type="term" value="F:imidazolonepropionase activity"/>
    <property type="evidence" value="ECO:0007669"/>
    <property type="project" value="UniProtKB-UniRule"/>
</dbReference>